<dbReference type="AlphaFoldDB" id="A0AA88HTE7"/>
<feature type="signal peptide" evidence="1">
    <location>
        <begin position="1"/>
        <end position="16"/>
    </location>
</feature>
<dbReference type="Proteomes" id="UP001187531">
    <property type="component" value="Unassembled WGS sequence"/>
</dbReference>
<comment type="caution">
    <text evidence="2">The sequence shown here is derived from an EMBL/GenBank/DDBJ whole genome shotgun (WGS) entry which is preliminary data.</text>
</comment>
<reference evidence="2" key="1">
    <citation type="submission" date="2023-07" db="EMBL/GenBank/DDBJ databases">
        <title>Chromosome-level genome assembly of Artemia franciscana.</title>
        <authorList>
            <person name="Jo E."/>
        </authorList>
    </citation>
    <scope>NUCLEOTIDE SEQUENCE</scope>
    <source>
        <tissue evidence="2">Whole body</tissue>
    </source>
</reference>
<evidence type="ECO:0000313" key="3">
    <source>
        <dbReference type="Proteomes" id="UP001187531"/>
    </source>
</evidence>
<feature type="chain" id="PRO_5041732228" evidence="1">
    <location>
        <begin position="17"/>
        <end position="186"/>
    </location>
</feature>
<organism evidence="2 3">
    <name type="scientific">Artemia franciscana</name>
    <name type="common">Brine shrimp</name>
    <name type="synonym">Artemia sanfranciscana</name>
    <dbReference type="NCBI Taxonomy" id="6661"/>
    <lineage>
        <taxon>Eukaryota</taxon>
        <taxon>Metazoa</taxon>
        <taxon>Ecdysozoa</taxon>
        <taxon>Arthropoda</taxon>
        <taxon>Crustacea</taxon>
        <taxon>Branchiopoda</taxon>
        <taxon>Anostraca</taxon>
        <taxon>Artemiidae</taxon>
        <taxon>Artemia</taxon>
    </lineage>
</organism>
<gene>
    <name evidence="2" type="ORF">QYM36_012034</name>
</gene>
<name>A0AA88HTE7_ARTSF</name>
<proteinExistence type="predicted"/>
<accession>A0AA88HTE7</accession>
<evidence type="ECO:0000256" key="1">
    <source>
        <dbReference type="SAM" id="SignalP"/>
    </source>
</evidence>
<sequence length="186" mass="19986">MFKLIALPLILAAAYADNDDARFLMANFKKTITFYKFTSAATTVSSTPYCYTVTPSISLTVDADDNTLTSTIAASNCRRKRWALENPSEDDLAIIKADSPTAVTISETTALPELLHSIENDGETYLIDASINAEELEKSAGQERFLGVGISTLKTTITSFSTVTNNAPTRTLTAGCIPEGGALNRC</sequence>
<keyword evidence="3" id="KW-1185">Reference proteome</keyword>
<keyword evidence="1" id="KW-0732">Signal</keyword>
<protein>
    <submittedName>
        <fullName evidence="2">Uncharacterized protein</fullName>
    </submittedName>
</protein>
<dbReference type="EMBL" id="JAVRJZ010000016">
    <property type="protein sequence ID" value="KAK2710717.1"/>
    <property type="molecule type" value="Genomic_DNA"/>
</dbReference>
<evidence type="ECO:0000313" key="2">
    <source>
        <dbReference type="EMBL" id="KAK2710717.1"/>
    </source>
</evidence>